<dbReference type="GeneID" id="97484424"/>
<reference evidence="5" key="1">
    <citation type="journal article" date="2014" name="Int. J. Syst. Evol. Microbiol.">
        <title>Complete genome sequence of Corynebacterium casei LMG S-19264T (=DSM 44701T), isolated from a smear-ripened cheese.</title>
        <authorList>
            <consortium name="US DOE Joint Genome Institute (JGI-PGF)"/>
            <person name="Walter F."/>
            <person name="Albersmeier A."/>
            <person name="Kalinowski J."/>
            <person name="Ruckert C."/>
        </authorList>
    </citation>
    <scope>NUCLEOTIDE SEQUENCE</scope>
    <source>
        <strain evidence="5">JCM 4434</strain>
    </source>
</reference>
<evidence type="ECO:0000259" key="4">
    <source>
        <dbReference type="Pfam" id="PF08241"/>
    </source>
</evidence>
<dbReference type="KEGG" id="kau:B6264_20240"/>
<dbReference type="CDD" id="cd02440">
    <property type="entry name" value="AdoMet_MTases"/>
    <property type="match status" value="1"/>
</dbReference>
<dbReference type="GO" id="GO:0032259">
    <property type="term" value="P:methylation"/>
    <property type="evidence" value="ECO:0007669"/>
    <property type="project" value="UniProtKB-KW"/>
</dbReference>
<accession>A0A8H9HL36</accession>
<dbReference type="AlphaFoldDB" id="A0A1E7N4W5"/>
<dbReference type="Gene3D" id="3.40.50.150">
    <property type="entry name" value="Vaccinia Virus protein VP39"/>
    <property type="match status" value="1"/>
</dbReference>
<dbReference type="Proteomes" id="UP000610124">
    <property type="component" value="Unassembled WGS sequence"/>
</dbReference>
<dbReference type="PANTHER" id="PTHR44942">
    <property type="entry name" value="METHYLTRANSF_11 DOMAIN-CONTAINING PROTEIN"/>
    <property type="match status" value="1"/>
</dbReference>
<evidence type="ECO:0000313" key="5">
    <source>
        <dbReference type="EMBL" id="GGU63183.1"/>
    </source>
</evidence>
<evidence type="ECO:0000313" key="7">
    <source>
        <dbReference type="Proteomes" id="UP000037395"/>
    </source>
</evidence>
<reference evidence="7" key="4">
    <citation type="submission" date="2016-08" db="EMBL/GenBank/DDBJ databases">
        <title>Sequencing, assembly and comparative genomics of S. aureofaciens ATCC 10762.</title>
        <authorList>
            <person name="Gradnigo J.S."/>
            <person name="Johnson N."/>
            <person name="Somerville G.A."/>
        </authorList>
    </citation>
    <scope>NUCLEOTIDE SEQUENCE [LARGE SCALE GENOMIC DNA]</scope>
    <source>
        <strain evidence="7">ATCC 10762 / DSM 40127 / CCM 3239 / JCM 4008 / LMG 5968 / NBRC 12843 / NCIMB 8234 / A-377</strain>
    </source>
</reference>
<feature type="domain" description="Methyltransferase type 11" evidence="4">
    <location>
        <begin position="30"/>
        <end position="120"/>
    </location>
</feature>
<dbReference type="EMBL" id="BMUB01000002">
    <property type="protein sequence ID" value="GGU63183.1"/>
    <property type="molecule type" value="Genomic_DNA"/>
</dbReference>
<evidence type="ECO:0000256" key="2">
    <source>
        <dbReference type="ARBA" id="ARBA00022603"/>
    </source>
</evidence>
<protein>
    <submittedName>
        <fullName evidence="6">Methyltransferase type 12</fullName>
    </submittedName>
    <submittedName>
        <fullName evidence="5">SAM-dependent methyltransferase</fullName>
    </submittedName>
</protein>
<dbReference type="EMBL" id="JPRF03000032">
    <property type="protein sequence ID" value="OEV35725.1"/>
    <property type="molecule type" value="Genomic_DNA"/>
</dbReference>
<comment type="caution">
    <text evidence="6">The sequence shown here is derived from an EMBL/GenBank/DDBJ whole genome shotgun (WGS) entry which is preliminary data.</text>
</comment>
<sequence>MREEQPYWNTNVARHAGILRAVPPECGAALDVGCGDGLLAAKLARRCGRVVGVDSSAGMVARARALHAEPTFLEGDFLTVDLPAEGFDFVCSVTAVHHMDFTAALTRMRELLCPGGVLVVVGLAREETAADWARRVAAAPLVRTVKVLRRAGGPTGMPEAAPGMGYRRVREAAEQVLPGVRYRWHLLRRYSLTWRKP</sequence>
<reference evidence="6" key="3">
    <citation type="submission" date="2016-08" db="EMBL/GenBank/DDBJ databases">
        <title>Sequencing, Assembly and Comparative Genomics of S. aureofaciens ATCC 10762.</title>
        <authorList>
            <person name="Gradnigo J.S."/>
            <person name="Johnson N."/>
            <person name="Somerville G.A."/>
        </authorList>
    </citation>
    <scope>NUCLEOTIDE SEQUENCE [LARGE SCALE GENOMIC DNA]</scope>
    <source>
        <strain evidence="6">ATCC 10762</strain>
    </source>
</reference>
<name>A0A1E7N4W5_KITAU</name>
<reference evidence="5" key="5">
    <citation type="submission" date="2020-09" db="EMBL/GenBank/DDBJ databases">
        <authorList>
            <person name="Sun Q."/>
            <person name="Ohkuma M."/>
        </authorList>
    </citation>
    <scope>NUCLEOTIDE SEQUENCE</scope>
    <source>
        <strain evidence="5">JCM 4434</strain>
    </source>
</reference>
<dbReference type="Pfam" id="PF08241">
    <property type="entry name" value="Methyltransf_11"/>
    <property type="match status" value="1"/>
</dbReference>
<keyword evidence="2 6" id="KW-0489">Methyltransferase</keyword>
<dbReference type="GO" id="GO:0008757">
    <property type="term" value="F:S-adenosylmethionine-dependent methyltransferase activity"/>
    <property type="evidence" value="ECO:0007669"/>
    <property type="project" value="InterPro"/>
</dbReference>
<proteinExistence type="inferred from homology"/>
<dbReference type="InterPro" id="IPR029063">
    <property type="entry name" value="SAM-dependent_MTases_sf"/>
</dbReference>
<organism evidence="6 7">
    <name type="scientific">Kitasatospora aureofaciens</name>
    <name type="common">Streptomyces aureofaciens</name>
    <dbReference type="NCBI Taxonomy" id="1894"/>
    <lineage>
        <taxon>Bacteria</taxon>
        <taxon>Bacillati</taxon>
        <taxon>Actinomycetota</taxon>
        <taxon>Actinomycetes</taxon>
        <taxon>Kitasatosporales</taxon>
        <taxon>Streptomycetaceae</taxon>
        <taxon>Kitasatospora</taxon>
    </lineage>
</organism>
<accession>A0A1E7N4W5</accession>
<keyword evidence="3 6" id="KW-0808">Transferase</keyword>
<evidence type="ECO:0000256" key="1">
    <source>
        <dbReference type="ARBA" id="ARBA00008361"/>
    </source>
</evidence>
<evidence type="ECO:0000313" key="6">
    <source>
        <dbReference type="EMBL" id="OEV35725.1"/>
    </source>
</evidence>
<dbReference type="OrthoDB" id="6064711at2"/>
<dbReference type="PANTHER" id="PTHR44942:SF4">
    <property type="entry name" value="METHYLTRANSFERASE TYPE 11 DOMAIN-CONTAINING PROTEIN"/>
    <property type="match status" value="1"/>
</dbReference>
<dbReference type="Proteomes" id="UP000037395">
    <property type="component" value="Unassembled WGS sequence"/>
</dbReference>
<keyword evidence="7" id="KW-1185">Reference proteome</keyword>
<evidence type="ECO:0000256" key="3">
    <source>
        <dbReference type="ARBA" id="ARBA00022679"/>
    </source>
</evidence>
<dbReference type="RefSeq" id="WP_030551064.1">
    <property type="nucleotide sequence ID" value="NZ_BMUB01000002.1"/>
</dbReference>
<dbReference type="SUPFAM" id="SSF53335">
    <property type="entry name" value="S-adenosyl-L-methionine-dependent methyltransferases"/>
    <property type="match status" value="1"/>
</dbReference>
<comment type="similarity">
    <text evidence="1">Belongs to the methyltransferase superfamily.</text>
</comment>
<reference evidence="6 7" key="2">
    <citation type="submission" date="2014-07" db="EMBL/GenBank/DDBJ databases">
        <authorList>
            <person name="Zhang J.E."/>
            <person name="Yang H."/>
            <person name="Guo J."/>
            <person name="Deng Z."/>
            <person name="Luo H."/>
            <person name="Luo M."/>
            <person name="Zhao B."/>
        </authorList>
    </citation>
    <scope>NUCLEOTIDE SEQUENCE [LARGE SCALE GENOMIC DNA]</scope>
    <source>
        <strain evidence="6">ATCC 10762</strain>
        <strain evidence="7">ATCC 10762 / DSM 40127 / CCM 3239 / JCM 4008 / LMG 5968 / NBRC 12843 / NCIMB 8234 / A-377</strain>
    </source>
</reference>
<dbReference type="InterPro" id="IPR013216">
    <property type="entry name" value="Methyltransf_11"/>
</dbReference>
<gene>
    <name evidence="5" type="ORF">GCM10010502_12650</name>
    <name evidence="6" type="ORF">HS99_0007470</name>
</gene>
<dbReference type="InterPro" id="IPR051052">
    <property type="entry name" value="Diverse_substrate_MTase"/>
</dbReference>